<reference evidence="2" key="1">
    <citation type="submission" date="2022-12" db="EMBL/GenBank/DDBJ databases">
        <title>Clostridium sp. nov., isolated from industrial wastewater.</title>
        <authorList>
            <person name="Jiayan W."/>
        </authorList>
    </citation>
    <scope>NUCLEOTIDE SEQUENCE</scope>
    <source>
        <strain evidence="2">ZC22-4</strain>
    </source>
</reference>
<gene>
    <name evidence="2" type="ORF">OW729_15455</name>
</gene>
<keyword evidence="3" id="KW-1185">Reference proteome</keyword>
<protein>
    <submittedName>
        <fullName evidence="2">M15 family metallopeptidase</fullName>
    </submittedName>
</protein>
<dbReference type="RefSeq" id="WP_268062448.1">
    <property type="nucleotide sequence ID" value="NZ_JAPQFJ010000018.1"/>
</dbReference>
<comment type="caution">
    <text evidence="2">The sequence shown here is derived from an EMBL/GenBank/DDBJ whole genome shotgun (WGS) entry which is preliminary data.</text>
</comment>
<dbReference type="Pfam" id="PF13539">
    <property type="entry name" value="Peptidase_M15_4"/>
    <property type="match status" value="1"/>
</dbReference>
<proteinExistence type="predicted"/>
<feature type="domain" description="Peptidase M15C" evidence="1">
    <location>
        <begin position="197"/>
        <end position="264"/>
    </location>
</feature>
<dbReference type="EMBL" id="JAPQFJ010000018">
    <property type="protein sequence ID" value="MCY6960017.1"/>
    <property type="molecule type" value="Genomic_DNA"/>
</dbReference>
<evidence type="ECO:0000313" key="3">
    <source>
        <dbReference type="Proteomes" id="UP001144612"/>
    </source>
</evidence>
<dbReference type="SUPFAM" id="SSF55166">
    <property type="entry name" value="Hedgehog/DD-peptidase"/>
    <property type="match status" value="1"/>
</dbReference>
<dbReference type="Proteomes" id="UP001144612">
    <property type="component" value="Unassembled WGS sequence"/>
</dbReference>
<evidence type="ECO:0000259" key="1">
    <source>
        <dbReference type="Pfam" id="PF13539"/>
    </source>
</evidence>
<sequence length="310" mass="36414">MKKIMICFVVLFMFFSTGFMKRQESTNLVSAKEDYEVTMKRDILCLMMAYPEYIKDVRVENDKIYLVMNSGNKVIYDDKREKKFDEKVNNPDIQDMMEQLYPLSDINNLMDSDYNPGRVRIYPLLKEVYGSSKSSVEKNLVNVRAGNKQCLFNKNNNAANSLKKVMEEINSLSKAQGNIYSIVFPVNGTFNYRVIAGTNRLSPHSFGTAIDLKSDKRDYWKWASREQGQKRLESYPREVVEIFEKNNFIWGGKWGKFDILHFEYRPELILKSRYFGNKKINEENWYEGAPFEDNEVKKYITLIDKTFSGE</sequence>
<evidence type="ECO:0000313" key="2">
    <source>
        <dbReference type="EMBL" id="MCY6960017.1"/>
    </source>
</evidence>
<name>A0ABT4DCJ7_9CLOT</name>
<dbReference type="Gene3D" id="3.30.1380.10">
    <property type="match status" value="1"/>
</dbReference>
<accession>A0ABT4DCJ7</accession>
<organism evidence="2 3">
    <name type="scientific">Clostridium brassicae</name>
    <dbReference type="NCBI Taxonomy" id="2999072"/>
    <lineage>
        <taxon>Bacteria</taxon>
        <taxon>Bacillati</taxon>
        <taxon>Bacillota</taxon>
        <taxon>Clostridia</taxon>
        <taxon>Eubacteriales</taxon>
        <taxon>Clostridiaceae</taxon>
        <taxon>Clostridium</taxon>
    </lineage>
</organism>
<dbReference type="InterPro" id="IPR039561">
    <property type="entry name" value="Peptidase_M15C"/>
</dbReference>
<dbReference type="InterPro" id="IPR009045">
    <property type="entry name" value="Zn_M74/Hedgehog-like"/>
</dbReference>